<dbReference type="EMBL" id="JAGYWB010000012">
    <property type="protein sequence ID" value="KAI0502694.1"/>
    <property type="molecule type" value="Genomic_DNA"/>
</dbReference>
<reference evidence="1" key="1">
    <citation type="journal article" date="2022" name="Front. Genet.">
        <title>Chromosome-Scale Assembly of the Dendrobium nobile Genome Provides Insights Into the Molecular Mechanism of the Biosynthesis of the Medicinal Active Ingredient of Dendrobium.</title>
        <authorList>
            <person name="Xu Q."/>
            <person name="Niu S.-C."/>
            <person name="Li K.-L."/>
            <person name="Zheng P.-J."/>
            <person name="Zhang X.-J."/>
            <person name="Jia Y."/>
            <person name="Liu Y."/>
            <person name="Niu Y.-X."/>
            <person name="Yu L.-H."/>
            <person name="Chen D.-F."/>
            <person name="Zhang G.-Q."/>
        </authorList>
    </citation>
    <scope>NUCLEOTIDE SEQUENCE</scope>
    <source>
        <tissue evidence="1">Leaf</tissue>
    </source>
</reference>
<comment type="caution">
    <text evidence="1">The sequence shown here is derived from an EMBL/GenBank/DDBJ whole genome shotgun (WGS) entry which is preliminary data.</text>
</comment>
<dbReference type="Proteomes" id="UP000829196">
    <property type="component" value="Unassembled WGS sequence"/>
</dbReference>
<sequence length="49" mass="5714">MDCINTFVIKKKKRSPKLSFKKLAEETVYVSQICNKIAIKILTADKLQW</sequence>
<accession>A0A8T3B343</accession>
<protein>
    <submittedName>
        <fullName evidence="1">Uncharacterized protein</fullName>
    </submittedName>
</protein>
<evidence type="ECO:0000313" key="2">
    <source>
        <dbReference type="Proteomes" id="UP000829196"/>
    </source>
</evidence>
<dbReference type="AlphaFoldDB" id="A0A8T3B343"/>
<organism evidence="1 2">
    <name type="scientific">Dendrobium nobile</name>
    <name type="common">Orchid</name>
    <dbReference type="NCBI Taxonomy" id="94219"/>
    <lineage>
        <taxon>Eukaryota</taxon>
        <taxon>Viridiplantae</taxon>
        <taxon>Streptophyta</taxon>
        <taxon>Embryophyta</taxon>
        <taxon>Tracheophyta</taxon>
        <taxon>Spermatophyta</taxon>
        <taxon>Magnoliopsida</taxon>
        <taxon>Liliopsida</taxon>
        <taxon>Asparagales</taxon>
        <taxon>Orchidaceae</taxon>
        <taxon>Epidendroideae</taxon>
        <taxon>Malaxideae</taxon>
        <taxon>Dendrobiinae</taxon>
        <taxon>Dendrobium</taxon>
    </lineage>
</organism>
<gene>
    <name evidence="1" type="ORF">KFK09_017651</name>
</gene>
<keyword evidence="2" id="KW-1185">Reference proteome</keyword>
<evidence type="ECO:0000313" key="1">
    <source>
        <dbReference type="EMBL" id="KAI0502694.1"/>
    </source>
</evidence>
<proteinExistence type="predicted"/>
<name>A0A8T3B343_DENNO</name>